<evidence type="ECO:0000259" key="2">
    <source>
        <dbReference type="Pfam" id="PF00892"/>
    </source>
</evidence>
<dbReference type="Gene3D" id="1.10.3730.20">
    <property type="match status" value="1"/>
</dbReference>
<gene>
    <name evidence="3" type="ORF">OPS25_07930</name>
</gene>
<feature type="transmembrane region" description="Helical" evidence="1">
    <location>
        <begin position="267"/>
        <end position="285"/>
    </location>
</feature>
<feature type="transmembrane region" description="Helical" evidence="1">
    <location>
        <begin position="121"/>
        <end position="142"/>
    </location>
</feature>
<keyword evidence="1" id="KW-0472">Membrane</keyword>
<feature type="domain" description="EamA" evidence="2">
    <location>
        <begin position="4"/>
        <end position="138"/>
    </location>
</feature>
<keyword evidence="1" id="KW-1133">Transmembrane helix</keyword>
<feature type="transmembrane region" description="Helical" evidence="1">
    <location>
        <begin position="148"/>
        <end position="170"/>
    </location>
</feature>
<organism evidence="3 4">
    <name type="scientific">Alteromonas aquimaris</name>
    <dbReference type="NCBI Taxonomy" id="2998417"/>
    <lineage>
        <taxon>Bacteria</taxon>
        <taxon>Pseudomonadati</taxon>
        <taxon>Pseudomonadota</taxon>
        <taxon>Gammaproteobacteria</taxon>
        <taxon>Alteromonadales</taxon>
        <taxon>Alteromonadaceae</taxon>
        <taxon>Alteromonas/Salinimonas group</taxon>
        <taxon>Alteromonas</taxon>
    </lineage>
</organism>
<dbReference type="Pfam" id="PF00892">
    <property type="entry name" value="EamA"/>
    <property type="match status" value="2"/>
</dbReference>
<feature type="transmembrane region" description="Helical" evidence="1">
    <location>
        <begin position="93"/>
        <end position="114"/>
    </location>
</feature>
<dbReference type="RefSeq" id="WP_265617141.1">
    <property type="nucleotide sequence ID" value="NZ_JAPFRD010000010.1"/>
</dbReference>
<evidence type="ECO:0000313" key="4">
    <source>
        <dbReference type="Proteomes" id="UP001142810"/>
    </source>
</evidence>
<dbReference type="EMBL" id="JAPFRD010000010">
    <property type="protein sequence ID" value="MCW8108420.1"/>
    <property type="molecule type" value="Genomic_DNA"/>
</dbReference>
<comment type="caution">
    <text evidence="3">The sequence shown here is derived from an EMBL/GenBank/DDBJ whole genome shotgun (WGS) entry which is preliminary data.</text>
</comment>
<keyword evidence="1" id="KW-0812">Transmembrane</keyword>
<dbReference type="InterPro" id="IPR037185">
    <property type="entry name" value="EmrE-like"/>
</dbReference>
<feature type="transmembrane region" description="Helical" evidence="1">
    <location>
        <begin position="243"/>
        <end position="261"/>
    </location>
</feature>
<proteinExistence type="predicted"/>
<sequence length="292" mass="31352">MRFKGVLFVLLAAIGWGISGGISSILLSEGWDPYLIAFYRGAIGFALILFCLFFNPTGHTWLDRKVLVGSFIAGLGVAGNFTFYFISIAETNVAIAATLMYCAPVFVFVISIAIGIERSTLGKWFALLLIIAGIVLLTQSYQLDASKFSIIGLSAGLAAGVSYAIFIFGFKYASQSGSATPILLIAFGILIGILWFMVDAQNLQSVWSASSLHLFILLGVIGGGLSFILYFSGLKNTKPLNASIIAMIEPIIATIFSVVIFKEELTIVQLTGILLILLTATYLNINSGSQQK</sequence>
<name>A0ABT3P7B1_9ALTE</name>
<feature type="transmembrane region" description="Helical" evidence="1">
    <location>
        <begin position="34"/>
        <end position="54"/>
    </location>
</feature>
<dbReference type="InterPro" id="IPR000620">
    <property type="entry name" value="EamA_dom"/>
</dbReference>
<protein>
    <submittedName>
        <fullName evidence="3">DMT family transporter</fullName>
    </submittedName>
</protein>
<feature type="transmembrane region" description="Helical" evidence="1">
    <location>
        <begin position="182"/>
        <end position="198"/>
    </location>
</feature>
<feature type="transmembrane region" description="Helical" evidence="1">
    <location>
        <begin position="210"/>
        <end position="231"/>
    </location>
</feature>
<evidence type="ECO:0000313" key="3">
    <source>
        <dbReference type="EMBL" id="MCW8108420.1"/>
    </source>
</evidence>
<dbReference type="PANTHER" id="PTHR22911:SF79">
    <property type="entry name" value="MOBA-LIKE NTP TRANSFERASE DOMAIN-CONTAINING PROTEIN"/>
    <property type="match status" value="1"/>
</dbReference>
<accession>A0ABT3P7B1</accession>
<reference evidence="3" key="1">
    <citation type="submission" date="2022-11" db="EMBL/GenBank/DDBJ databases">
        <title>Alteromonas sp. nov., isolated from sea water of the Qingdao.</title>
        <authorList>
            <person name="Wang Q."/>
        </authorList>
    </citation>
    <scope>NUCLEOTIDE SEQUENCE</scope>
    <source>
        <strain evidence="3">ASW11-7</strain>
    </source>
</reference>
<feature type="transmembrane region" description="Helical" evidence="1">
    <location>
        <begin position="66"/>
        <end position="87"/>
    </location>
</feature>
<evidence type="ECO:0000256" key="1">
    <source>
        <dbReference type="SAM" id="Phobius"/>
    </source>
</evidence>
<dbReference type="SUPFAM" id="SSF103481">
    <property type="entry name" value="Multidrug resistance efflux transporter EmrE"/>
    <property type="match status" value="2"/>
</dbReference>
<dbReference type="Proteomes" id="UP001142810">
    <property type="component" value="Unassembled WGS sequence"/>
</dbReference>
<keyword evidence="4" id="KW-1185">Reference proteome</keyword>
<feature type="domain" description="EamA" evidence="2">
    <location>
        <begin position="151"/>
        <end position="282"/>
    </location>
</feature>
<dbReference type="PANTHER" id="PTHR22911">
    <property type="entry name" value="ACYL-MALONYL CONDENSING ENZYME-RELATED"/>
    <property type="match status" value="1"/>
</dbReference>